<dbReference type="InterPro" id="IPR019331">
    <property type="entry name" value="FAM192A/Fyv6_N"/>
</dbReference>
<feature type="region of interest" description="Disordered" evidence="3">
    <location>
        <begin position="228"/>
        <end position="256"/>
    </location>
</feature>
<dbReference type="AlphaFoldDB" id="A0A482XDY0"/>
<organism evidence="5 6">
    <name type="scientific">Laodelphax striatellus</name>
    <name type="common">Small brown planthopper</name>
    <name type="synonym">Delphax striatella</name>
    <dbReference type="NCBI Taxonomy" id="195883"/>
    <lineage>
        <taxon>Eukaryota</taxon>
        <taxon>Metazoa</taxon>
        <taxon>Ecdysozoa</taxon>
        <taxon>Arthropoda</taxon>
        <taxon>Hexapoda</taxon>
        <taxon>Insecta</taxon>
        <taxon>Pterygota</taxon>
        <taxon>Neoptera</taxon>
        <taxon>Paraneoptera</taxon>
        <taxon>Hemiptera</taxon>
        <taxon>Auchenorrhyncha</taxon>
        <taxon>Fulgoroidea</taxon>
        <taxon>Delphacidae</taxon>
        <taxon>Criomorphinae</taxon>
        <taxon>Laodelphax</taxon>
    </lineage>
</organism>
<evidence type="ECO:0000256" key="3">
    <source>
        <dbReference type="SAM" id="MobiDB-lite"/>
    </source>
</evidence>
<feature type="compositionally biased region" description="Low complexity" evidence="3">
    <location>
        <begin position="164"/>
        <end position="178"/>
    </location>
</feature>
<dbReference type="GO" id="GO:0005634">
    <property type="term" value="C:nucleus"/>
    <property type="evidence" value="ECO:0007669"/>
    <property type="project" value="UniProtKB-SubCell"/>
</dbReference>
<dbReference type="FunCoup" id="A0A482XDY0">
    <property type="interactions" value="1834"/>
</dbReference>
<proteinExistence type="predicted"/>
<dbReference type="PANTHER" id="PTHR13495">
    <property type="entry name" value="NEFA-INTERACTING NUCLEAR PROTEIN NIP30"/>
    <property type="match status" value="1"/>
</dbReference>
<gene>
    <name evidence="5" type="ORF">LSTR_LSTR013139</name>
</gene>
<dbReference type="Proteomes" id="UP000291343">
    <property type="component" value="Unassembled WGS sequence"/>
</dbReference>
<feature type="region of interest" description="Disordered" evidence="3">
    <location>
        <begin position="20"/>
        <end position="41"/>
    </location>
</feature>
<dbReference type="InterPro" id="IPR039845">
    <property type="entry name" value="FAM192A"/>
</dbReference>
<dbReference type="EMBL" id="QKKF02011412">
    <property type="protein sequence ID" value="RZF44084.1"/>
    <property type="molecule type" value="Genomic_DNA"/>
</dbReference>
<dbReference type="PANTHER" id="PTHR13495:SF0">
    <property type="entry name" value="PSME3-INTERACTING PROTEIN"/>
    <property type="match status" value="1"/>
</dbReference>
<comment type="subcellular location">
    <subcellularLocation>
        <location evidence="1">Nucleus</location>
    </subcellularLocation>
</comment>
<evidence type="ECO:0000259" key="4">
    <source>
        <dbReference type="Pfam" id="PF10187"/>
    </source>
</evidence>
<reference evidence="5 6" key="1">
    <citation type="journal article" date="2017" name="Gigascience">
        <title>Genome sequence of the small brown planthopper, Laodelphax striatellus.</title>
        <authorList>
            <person name="Zhu J."/>
            <person name="Jiang F."/>
            <person name="Wang X."/>
            <person name="Yang P."/>
            <person name="Bao Y."/>
            <person name="Zhao W."/>
            <person name="Wang W."/>
            <person name="Lu H."/>
            <person name="Wang Q."/>
            <person name="Cui N."/>
            <person name="Li J."/>
            <person name="Chen X."/>
            <person name="Luo L."/>
            <person name="Yu J."/>
            <person name="Kang L."/>
            <person name="Cui F."/>
        </authorList>
    </citation>
    <scope>NUCLEOTIDE SEQUENCE [LARGE SCALE GENOMIC DNA]</scope>
    <source>
        <strain evidence="5">Lst14</strain>
    </source>
</reference>
<dbReference type="SMR" id="A0A482XDY0"/>
<evidence type="ECO:0000256" key="2">
    <source>
        <dbReference type="ARBA" id="ARBA00023242"/>
    </source>
</evidence>
<dbReference type="InParanoid" id="A0A482XDY0"/>
<evidence type="ECO:0000313" key="5">
    <source>
        <dbReference type="EMBL" id="RZF44084.1"/>
    </source>
</evidence>
<name>A0A482XDY0_LAOST</name>
<evidence type="ECO:0000313" key="6">
    <source>
        <dbReference type="Proteomes" id="UP000291343"/>
    </source>
</evidence>
<evidence type="ECO:0000256" key="1">
    <source>
        <dbReference type="ARBA" id="ARBA00004123"/>
    </source>
</evidence>
<keyword evidence="6" id="KW-1185">Reference proteome</keyword>
<keyword evidence="2" id="KW-0539">Nucleus</keyword>
<comment type="caution">
    <text evidence="5">The sequence shown here is derived from an EMBL/GenBank/DDBJ whole genome shotgun (WGS) entry which is preliminary data.</text>
</comment>
<feature type="domain" description="FAM192A/Fyv6 N-terminal" evidence="4">
    <location>
        <begin position="5"/>
        <end position="106"/>
    </location>
</feature>
<feature type="compositionally biased region" description="Basic and acidic residues" evidence="3">
    <location>
        <begin position="20"/>
        <end position="30"/>
    </location>
</feature>
<sequence>MSSGFITEAEIAEKRKCRQEEWEKVRRPDQPLEAPEEEYDHRSLFDRLQEQKQKRDFEYEEAQELKNMIKGLDDDEVEFLDLVDRSKLAEERKQRGEEARELASYRSAVATLQQHSRDQRIRHEMIAKPAQVTGNSSYTSQTKLLAGAVVKKRPVAASADQKQTTSSSPPSSKTTMSSSPPPAKKARTEDNTGNDKGSPASLAVQPLPQATAAGLQCIGILPGISYSESSSDSASSSDDEAGHAAACADSGCHSSHQHHVDMIGRKLFFKQKVASESE</sequence>
<dbReference type="Pfam" id="PF10187">
    <property type="entry name" value="FAM192A_Fyv6_N"/>
    <property type="match status" value="1"/>
</dbReference>
<protein>
    <recommendedName>
        <fullName evidence="4">FAM192A/Fyv6 N-terminal domain-containing protein</fullName>
    </recommendedName>
</protein>
<dbReference type="STRING" id="195883.A0A482XDY0"/>
<dbReference type="OrthoDB" id="75807at2759"/>
<accession>A0A482XDY0</accession>
<feature type="region of interest" description="Disordered" evidence="3">
    <location>
        <begin position="153"/>
        <end position="202"/>
    </location>
</feature>